<dbReference type="InterPro" id="IPR007891">
    <property type="entry name" value="CHASE3"/>
</dbReference>
<dbReference type="SMART" id="SM00387">
    <property type="entry name" value="HATPase_c"/>
    <property type="match status" value="1"/>
</dbReference>
<dbReference type="PROSITE" id="PS50109">
    <property type="entry name" value="HIS_KIN"/>
    <property type="match status" value="1"/>
</dbReference>
<dbReference type="EC" id="2.7.13.3" evidence="3"/>
<dbReference type="Pfam" id="PF00512">
    <property type="entry name" value="HisKA"/>
    <property type="match status" value="1"/>
</dbReference>
<dbReference type="SMART" id="SM00304">
    <property type="entry name" value="HAMP"/>
    <property type="match status" value="1"/>
</dbReference>
<evidence type="ECO:0000256" key="4">
    <source>
        <dbReference type="ARBA" id="ARBA00022553"/>
    </source>
</evidence>
<dbReference type="InterPro" id="IPR036890">
    <property type="entry name" value="HATPase_C_sf"/>
</dbReference>
<dbReference type="SUPFAM" id="SSF47384">
    <property type="entry name" value="Homodimeric domain of signal transducing histidine kinase"/>
    <property type="match status" value="1"/>
</dbReference>
<dbReference type="InterPro" id="IPR003661">
    <property type="entry name" value="HisK_dim/P_dom"/>
</dbReference>
<feature type="domain" description="HAMP" evidence="12">
    <location>
        <begin position="200"/>
        <end position="252"/>
    </location>
</feature>
<dbReference type="OrthoDB" id="9808408at2"/>
<evidence type="ECO:0000256" key="1">
    <source>
        <dbReference type="ARBA" id="ARBA00000085"/>
    </source>
</evidence>
<dbReference type="InterPro" id="IPR004358">
    <property type="entry name" value="Sig_transdc_His_kin-like_C"/>
</dbReference>
<dbReference type="InterPro" id="IPR003660">
    <property type="entry name" value="HAMP_dom"/>
</dbReference>
<reference evidence="13 14" key="1">
    <citation type="submission" date="2016-07" db="EMBL/GenBank/DDBJ databases">
        <title>Complete genome sequence of the Lentzea guizhouensis DHS C013.</title>
        <authorList>
            <person name="Cao C."/>
        </authorList>
    </citation>
    <scope>NUCLEOTIDE SEQUENCE [LARGE SCALE GENOMIC DNA]</scope>
    <source>
        <strain evidence="13 14">DHS C013</strain>
    </source>
</reference>
<keyword evidence="5" id="KW-0808">Transferase</keyword>
<keyword evidence="8 10" id="KW-1133">Transmembrane helix</keyword>
<keyword evidence="6 10" id="KW-0812">Transmembrane</keyword>
<dbReference type="InterPro" id="IPR052162">
    <property type="entry name" value="Sensor_kinase/Photoreceptor"/>
</dbReference>
<dbReference type="PANTHER" id="PTHR43304">
    <property type="entry name" value="PHYTOCHROME-LIKE PROTEIN CPH1"/>
    <property type="match status" value="1"/>
</dbReference>
<dbReference type="SMART" id="SM00388">
    <property type="entry name" value="HisKA"/>
    <property type="match status" value="1"/>
</dbReference>
<evidence type="ECO:0000259" key="12">
    <source>
        <dbReference type="PROSITE" id="PS50885"/>
    </source>
</evidence>
<dbReference type="SUPFAM" id="SSF158472">
    <property type="entry name" value="HAMP domain-like"/>
    <property type="match status" value="1"/>
</dbReference>
<comment type="subcellular location">
    <subcellularLocation>
        <location evidence="2">Cell membrane</location>
    </subcellularLocation>
</comment>
<dbReference type="EMBL" id="CP016793">
    <property type="protein sequence ID" value="ANZ36036.1"/>
    <property type="molecule type" value="Genomic_DNA"/>
</dbReference>
<gene>
    <name evidence="13" type="ORF">BBK82_08100</name>
</gene>
<dbReference type="PANTHER" id="PTHR43304:SF1">
    <property type="entry name" value="PAC DOMAIN-CONTAINING PROTEIN"/>
    <property type="match status" value="1"/>
</dbReference>
<dbReference type="GO" id="GO:0005886">
    <property type="term" value="C:plasma membrane"/>
    <property type="evidence" value="ECO:0007669"/>
    <property type="project" value="UniProtKB-SubCell"/>
</dbReference>
<dbReference type="CDD" id="cd06225">
    <property type="entry name" value="HAMP"/>
    <property type="match status" value="1"/>
</dbReference>
<keyword evidence="7" id="KW-0418">Kinase</keyword>
<evidence type="ECO:0000256" key="2">
    <source>
        <dbReference type="ARBA" id="ARBA00004236"/>
    </source>
</evidence>
<dbReference type="CDD" id="cd00082">
    <property type="entry name" value="HisKA"/>
    <property type="match status" value="1"/>
</dbReference>
<keyword evidence="4" id="KW-0597">Phosphoprotein</keyword>
<dbReference type="PROSITE" id="PS50885">
    <property type="entry name" value="HAMP"/>
    <property type="match status" value="1"/>
</dbReference>
<name>A0A1B2HEB5_9PSEU</name>
<feature type="domain" description="Histidine kinase" evidence="11">
    <location>
        <begin position="281"/>
        <end position="495"/>
    </location>
</feature>
<dbReference type="Gene3D" id="1.10.287.130">
    <property type="match status" value="1"/>
</dbReference>
<sequence length="503" mass="54465">MPSLRRWAVWISVALVAVLLAATAAVLLAIDDLSQARSQLLDEVGPAVVSAQQLGAALIDQENGVRGYVLSGSADFLEPYNNGRDRQAAARASVAALDTPTIAKGVAALDEALSAWRSQYADPAIAAVRTGTPVPDDAIGKQRFDAVRAALSALQDELALQRTAGRTALNDSATRMALTCIVALAVLMIAVLGCVAAVRRFVVSPLTRLRHNVGQVAGGDFAHTITATGPAELRDLGRDVDTMRTRIVSELGQAREHSAAMAVATEDLRRSNSELEQFAYVASHDLQEPLRKIASFCQLLQRRYGGQLDERADQYIEFAVDGAKRMQQLINDLLAFSRVGRHRDKQVTIPADDLVNQAQRDLAETLENTGAQVEVGPLPEVRGEARLLTAVFQNLIGNAVKFRTEQTPHVRIDAEAGEDDMWVFSVRDNGIGIEPQYAEQIFIIFKRLHGKDQYTGTGIGLAMCRKIVEYHGGRIWLDTNTTSGTSIRFTLPQAHAAAAALSE</sequence>
<keyword evidence="10" id="KW-0472">Membrane</keyword>
<evidence type="ECO:0000313" key="14">
    <source>
        <dbReference type="Proteomes" id="UP000093053"/>
    </source>
</evidence>
<dbReference type="Proteomes" id="UP000093053">
    <property type="component" value="Chromosome"/>
</dbReference>
<proteinExistence type="predicted"/>
<dbReference type="InterPro" id="IPR005467">
    <property type="entry name" value="His_kinase_dom"/>
</dbReference>
<evidence type="ECO:0000256" key="8">
    <source>
        <dbReference type="ARBA" id="ARBA00022989"/>
    </source>
</evidence>
<protein>
    <recommendedName>
        <fullName evidence="3">histidine kinase</fullName>
        <ecNumber evidence="3">2.7.13.3</ecNumber>
    </recommendedName>
</protein>
<keyword evidence="14" id="KW-1185">Reference proteome</keyword>
<dbReference type="PRINTS" id="PR00344">
    <property type="entry name" value="BCTRLSENSOR"/>
</dbReference>
<dbReference type="Gene3D" id="3.30.565.10">
    <property type="entry name" value="Histidine kinase-like ATPase, C-terminal domain"/>
    <property type="match status" value="1"/>
</dbReference>
<evidence type="ECO:0000256" key="9">
    <source>
        <dbReference type="ARBA" id="ARBA00023012"/>
    </source>
</evidence>
<dbReference type="AlphaFoldDB" id="A0A1B2HEB5"/>
<evidence type="ECO:0000256" key="10">
    <source>
        <dbReference type="SAM" id="Phobius"/>
    </source>
</evidence>
<evidence type="ECO:0000313" key="13">
    <source>
        <dbReference type="EMBL" id="ANZ36036.1"/>
    </source>
</evidence>
<evidence type="ECO:0000256" key="3">
    <source>
        <dbReference type="ARBA" id="ARBA00012438"/>
    </source>
</evidence>
<dbReference type="Pfam" id="PF00672">
    <property type="entry name" value="HAMP"/>
    <property type="match status" value="1"/>
</dbReference>
<keyword evidence="9" id="KW-0902">Two-component regulatory system</keyword>
<dbReference type="Pfam" id="PF02518">
    <property type="entry name" value="HATPase_c"/>
    <property type="match status" value="1"/>
</dbReference>
<dbReference type="KEGG" id="led:BBK82_08100"/>
<evidence type="ECO:0000256" key="5">
    <source>
        <dbReference type="ARBA" id="ARBA00022679"/>
    </source>
</evidence>
<evidence type="ECO:0000256" key="7">
    <source>
        <dbReference type="ARBA" id="ARBA00022777"/>
    </source>
</evidence>
<dbReference type="Gene3D" id="6.10.340.10">
    <property type="match status" value="1"/>
</dbReference>
<organism evidence="13 14">
    <name type="scientific">Lentzea guizhouensis</name>
    <dbReference type="NCBI Taxonomy" id="1586287"/>
    <lineage>
        <taxon>Bacteria</taxon>
        <taxon>Bacillati</taxon>
        <taxon>Actinomycetota</taxon>
        <taxon>Actinomycetes</taxon>
        <taxon>Pseudonocardiales</taxon>
        <taxon>Pseudonocardiaceae</taxon>
        <taxon>Lentzea</taxon>
    </lineage>
</organism>
<dbReference type="Pfam" id="PF05227">
    <property type="entry name" value="CHASE3"/>
    <property type="match status" value="1"/>
</dbReference>
<evidence type="ECO:0000259" key="11">
    <source>
        <dbReference type="PROSITE" id="PS50109"/>
    </source>
</evidence>
<dbReference type="InterPro" id="IPR003594">
    <property type="entry name" value="HATPase_dom"/>
</dbReference>
<dbReference type="STRING" id="1586287.BBK82_08100"/>
<evidence type="ECO:0000256" key="6">
    <source>
        <dbReference type="ARBA" id="ARBA00022692"/>
    </source>
</evidence>
<feature type="transmembrane region" description="Helical" evidence="10">
    <location>
        <begin position="176"/>
        <end position="198"/>
    </location>
</feature>
<dbReference type="InterPro" id="IPR036097">
    <property type="entry name" value="HisK_dim/P_sf"/>
</dbReference>
<dbReference type="GO" id="GO:0000155">
    <property type="term" value="F:phosphorelay sensor kinase activity"/>
    <property type="evidence" value="ECO:0007669"/>
    <property type="project" value="InterPro"/>
</dbReference>
<dbReference type="FunFam" id="3.30.565.10:FF:000006">
    <property type="entry name" value="Sensor histidine kinase WalK"/>
    <property type="match status" value="1"/>
</dbReference>
<accession>A0A1B2HEB5</accession>
<comment type="catalytic activity">
    <reaction evidence="1">
        <text>ATP + protein L-histidine = ADP + protein N-phospho-L-histidine.</text>
        <dbReference type="EC" id="2.7.13.3"/>
    </reaction>
</comment>
<dbReference type="SUPFAM" id="SSF55874">
    <property type="entry name" value="ATPase domain of HSP90 chaperone/DNA topoisomerase II/histidine kinase"/>
    <property type="match status" value="1"/>
</dbReference>